<gene>
    <name evidence="1" type="ORF">O6H91_08G050000</name>
</gene>
<keyword evidence="2" id="KW-1185">Reference proteome</keyword>
<evidence type="ECO:0000313" key="2">
    <source>
        <dbReference type="Proteomes" id="UP001162992"/>
    </source>
</evidence>
<dbReference type="Proteomes" id="UP001162992">
    <property type="component" value="Chromosome 8"/>
</dbReference>
<organism evidence="1 2">
    <name type="scientific">Diphasiastrum complanatum</name>
    <name type="common">Issler's clubmoss</name>
    <name type="synonym">Lycopodium complanatum</name>
    <dbReference type="NCBI Taxonomy" id="34168"/>
    <lineage>
        <taxon>Eukaryota</taxon>
        <taxon>Viridiplantae</taxon>
        <taxon>Streptophyta</taxon>
        <taxon>Embryophyta</taxon>
        <taxon>Tracheophyta</taxon>
        <taxon>Lycopodiopsida</taxon>
        <taxon>Lycopodiales</taxon>
        <taxon>Lycopodiaceae</taxon>
        <taxon>Lycopodioideae</taxon>
        <taxon>Diphasiastrum</taxon>
    </lineage>
</organism>
<name>A0ACC2CX88_DIPCM</name>
<comment type="caution">
    <text evidence="1">The sequence shown here is derived from an EMBL/GenBank/DDBJ whole genome shotgun (WGS) entry which is preliminary data.</text>
</comment>
<proteinExistence type="predicted"/>
<dbReference type="EMBL" id="CM055099">
    <property type="protein sequence ID" value="KAJ7546671.1"/>
    <property type="molecule type" value="Genomic_DNA"/>
</dbReference>
<evidence type="ECO:0000313" key="1">
    <source>
        <dbReference type="EMBL" id="KAJ7546671.1"/>
    </source>
</evidence>
<sequence length="951" mass="105822">MEGNKDKALLLAWAVAAGVAAGTAAAVTATTFPYAVNAAFAAIGAKRRREQREHRHRHKSEKIKRVLSKPKEGRAYRDAVRRSIIKWENIDISFDDFPYFLDECTKNALLDSVFLYLKRPEYVKFTADLSSVSPRVLLTGPLGSEMYQESLVQALAQYLQVKLLVFDSADIRLEVRKSSSHYQDRLMDASSIAQYDQRDGFPQVIEEDNLKFKEEGIVNSEASSLSNRIQEATSALDNFLSISGSKKTVADVSNLGPFTRLNAKSRTEGAKDLATVTAAPTTAMAVDSSRRQLKKGDRVKYVGPSMTGGSPGLAVVAHGTSNGGPTSGSRGRVLIVLEDNLNKVGVRFDKPVYGGNNLLDLCEDGHGYFCNVTELRLEHTSGEDVDKLIFDSLLEVVVSEASKEPFIVFIKNLEKSIAGNFERYMKLERLEKTDATVVIIGSHTFDQQKEKGGSHALTTSKLGNNFTALLDLSLLDHFSSRMEDSRGEASKTSRLLAKLFPSKVAIQSPKDEGLLMQWNRQLEQDMEKLKAQANTLQLRMVMGSSNVDCDELESVDVRTHILTQDMTEKVVGWAINHHLQKDTESFLRNGKLVIGVDSIQHSLAELQSMQRGPSSRKKTLKDVVVENEFEKMLLPEVIPPDELGVTFDHIGALENVKETLRELVMLPLQRPELFVKGQLTKPCRGLLLFGPPGTGKTMLAKAVATEAKANFINISMSTVSSKWFGEAEKYVKAVFTLASKISPSVIFIDEVDSMLGRRGKDTEHSAMRKLKNEFMASWDGLRTRERERVLVLAATNRPFDLDEAVIRRFPRRLMIDLPDVDNRAKILKVILVDEDLSPEFSIEELAAATDRYSGSDLKNLCTTAAYMRIRELLDQEKKAEEKARSAGAETPTQTGVAPYIRPMTMADMRQAMEKVRSSVASDAGSMLELQQWNEQYGEGGTRKKTTLSYFM</sequence>
<accession>A0ACC2CX88</accession>
<protein>
    <submittedName>
        <fullName evidence="1">Uncharacterized protein</fullName>
    </submittedName>
</protein>
<reference evidence="2" key="1">
    <citation type="journal article" date="2024" name="Proc. Natl. Acad. Sci. U.S.A.">
        <title>Extraordinary preservation of gene collinearity over three hundred million years revealed in homosporous lycophytes.</title>
        <authorList>
            <person name="Li C."/>
            <person name="Wickell D."/>
            <person name="Kuo L.Y."/>
            <person name="Chen X."/>
            <person name="Nie B."/>
            <person name="Liao X."/>
            <person name="Peng D."/>
            <person name="Ji J."/>
            <person name="Jenkins J."/>
            <person name="Williams M."/>
            <person name="Shu S."/>
            <person name="Plott C."/>
            <person name="Barry K."/>
            <person name="Rajasekar S."/>
            <person name="Grimwood J."/>
            <person name="Han X."/>
            <person name="Sun S."/>
            <person name="Hou Z."/>
            <person name="He W."/>
            <person name="Dai G."/>
            <person name="Sun C."/>
            <person name="Schmutz J."/>
            <person name="Leebens-Mack J.H."/>
            <person name="Li F.W."/>
            <person name="Wang L."/>
        </authorList>
    </citation>
    <scope>NUCLEOTIDE SEQUENCE [LARGE SCALE GENOMIC DNA]</scope>
    <source>
        <strain evidence="2">cv. PW_Plant_1</strain>
    </source>
</reference>